<dbReference type="InterPro" id="IPR039422">
    <property type="entry name" value="MarR/SlyA-like"/>
</dbReference>
<evidence type="ECO:0000256" key="3">
    <source>
        <dbReference type="ARBA" id="ARBA00023163"/>
    </source>
</evidence>
<dbReference type="InterPro" id="IPR036390">
    <property type="entry name" value="WH_DNA-bd_sf"/>
</dbReference>
<protein>
    <submittedName>
        <fullName evidence="5">MarR family protein</fullName>
    </submittedName>
</protein>
<keyword evidence="2" id="KW-0238">DNA-binding</keyword>
<evidence type="ECO:0000313" key="5">
    <source>
        <dbReference type="EMBL" id="SEM51704.1"/>
    </source>
</evidence>
<dbReference type="SMART" id="SM00347">
    <property type="entry name" value="HTH_MARR"/>
    <property type="match status" value="1"/>
</dbReference>
<keyword evidence="1" id="KW-0805">Transcription regulation</keyword>
<dbReference type="Proteomes" id="UP000182719">
    <property type="component" value="Unassembled WGS sequence"/>
</dbReference>
<dbReference type="InterPro" id="IPR036388">
    <property type="entry name" value="WH-like_DNA-bd_sf"/>
</dbReference>
<dbReference type="GO" id="GO:0003677">
    <property type="term" value="F:DNA binding"/>
    <property type="evidence" value="ECO:0007669"/>
    <property type="project" value="UniProtKB-KW"/>
</dbReference>
<evidence type="ECO:0000256" key="2">
    <source>
        <dbReference type="ARBA" id="ARBA00023125"/>
    </source>
</evidence>
<keyword evidence="3" id="KW-0804">Transcription</keyword>
<proteinExistence type="predicted"/>
<sequence>MDEVGAKAGAALGARLRRLSERLDTDAARVYAAQGVEFEQRWFGVLNQLALKGPMSVGALAEALGITHVSVSQTRVSLERAGLIWQEPDASDARRRLLSLSTSGKAFAARLAPLWAAFEQASLALDTEAGGLSAALDRLEVALARRSLFDRITAAAEPRGNR</sequence>
<dbReference type="RefSeq" id="WP_075009516.1">
    <property type="nucleotide sequence ID" value="NZ_FOAP01000018.1"/>
</dbReference>
<reference evidence="6" key="1">
    <citation type="submission" date="2016-10" db="EMBL/GenBank/DDBJ databases">
        <authorList>
            <person name="Varghese N."/>
            <person name="Submissions S."/>
        </authorList>
    </citation>
    <scope>NUCLEOTIDE SEQUENCE [LARGE SCALE GENOMIC DNA]</scope>
    <source>
        <strain evidence="6">DSM 17044</strain>
    </source>
</reference>
<accession>A0A1H7Z131</accession>
<evidence type="ECO:0000256" key="1">
    <source>
        <dbReference type="ARBA" id="ARBA00023015"/>
    </source>
</evidence>
<dbReference type="OrthoDB" id="1431064at2"/>
<organism evidence="5 6">
    <name type="scientific">Stigmatella aurantiaca</name>
    <dbReference type="NCBI Taxonomy" id="41"/>
    <lineage>
        <taxon>Bacteria</taxon>
        <taxon>Pseudomonadati</taxon>
        <taxon>Myxococcota</taxon>
        <taxon>Myxococcia</taxon>
        <taxon>Myxococcales</taxon>
        <taxon>Cystobacterineae</taxon>
        <taxon>Archangiaceae</taxon>
        <taxon>Stigmatella</taxon>
    </lineage>
</organism>
<dbReference type="Pfam" id="PF12802">
    <property type="entry name" value="MarR_2"/>
    <property type="match status" value="1"/>
</dbReference>
<dbReference type="GO" id="GO:0006950">
    <property type="term" value="P:response to stress"/>
    <property type="evidence" value="ECO:0007669"/>
    <property type="project" value="TreeGrafter"/>
</dbReference>
<dbReference type="SUPFAM" id="SSF46785">
    <property type="entry name" value="Winged helix' DNA-binding domain"/>
    <property type="match status" value="1"/>
</dbReference>
<dbReference type="AlphaFoldDB" id="A0A1H7Z131"/>
<dbReference type="EMBL" id="FOAP01000018">
    <property type="protein sequence ID" value="SEM51704.1"/>
    <property type="molecule type" value="Genomic_DNA"/>
</dbReference>
<evidence type="ECO:0000313" key="6">
    <source>
        <dbReference type="Proteomes" id="UP000182719"/>
    </source>
</evidence>
<feature type="domain" description="HTH marR-type" evidence="4">
    <location>
        <begin position="9"/>
        <end position="141"/>
    </location>
</feature>
<gene>
    <name evidence="5" type="ORF">SAMN05444354_11814</name>
</gene>
<keyword evidence="6" id="KW-1185">Reference proteome</keyword>
<dbReference type="Gene3D" id="1.10.10.10">
    <property type="entry name" value="Winged helix-like DNA-binding domain superfamily/Winged helix DNA-binding domain"/>
    <property type="match status" value="1"/>
</dbReference>
<dbReference type="PANTHER" id="PTHR33164">
    <property type="entry name" value="TRANSCRIPTIONAL REGULATOR, MARR FAMILY"/>
    <property type="match status" value="1"/>
</dbReference>
<dbReference type="InterPro" id="IPR000835">
    <property type="entry name" value="HTH_MarR-typ"/>
</dbReference>
<name>A0A1H7Z131_STIAU</name>
<dbReference type="PROSITE" id="PS50995">
    <property type="entry name" value="HTH_MARR_2"/>
    <property type="match status" value="1"/>
</dbReference>
<dbReference type="GO" id="GO:0003700">
    <property type="term" value="F:DNA-binding transcription factor activity"/>
    <property type="evidence" value="ECO:0007669"/>
    <property type="project" value="InterPro"/>
</dbReference>
<evidence type="ECO:0000259" key="4">
    <source>
        <dbReference type="PROSITE" id="PS50995"/>
    </source>
</evidence>
<dbReference type="PANTHER" id="PTHR33164:SF64">
    <property type="entry name" value="TRANSCRIPTIONAL REGULATOR SLYA"/>
    <property type="match status" value="1"/>
</dbReference>